<dbReference type="InterPro" id="IPR043138">
    <property type="entry name" value="GGT_lsub"/>
</dbReference>
<dbReference type="InterPro" id="IPR029055">
    <property type="entry name" value="Ntn_hydrolases_N"/>
</dbReference>
<feature type="binding site" evidence="10">
    <location>
        <begin position="478"/>
        <end position="479"/>
    </location>
    <ligand>
        <name>L-glutamate</name>
        <dbReference type="ChEBI" id="CHEBI:29985"/>
    </ligand>
</feature>
<dbReference type="RefSeq" id="WP_225308519.1">
    <property type="nucleotide sequence ID" value="NZ_CP042906.1"/>
</dbReference>
<evidence type="ECO:0000256" key="4">
    <source>
        <dbReference type="ARBA" id="ARBA00022679"/>
    </source>
</evidence>
<dbReference type="SUPFAM" id="SSF56235">
    <property type="entry name" value="N-terminal nucleophile aminohydrolases (Ntn hydrolases)"/>
    <property type="match status" value="1"/>
</dbReference>
<organism evidence="13 14">
    <name type="scientific">Hypericibacter terrae</name>
    <dbReference type="NCBI Taxonomy" id="2602015"/>
    <lineage>
        <taxon>Bacteria</taxon>
        <taxon>Pseudomonadati</taxon>
        <taxon>Pseudomonadota</taxon>
        <taxon>Alphaproteobacteria</taxon>
        <taxon>Rhodospirillales</taxon>
        <taxon>Dongiaceae</taxon>
        <taxon>Hypericibacter</taxon>
    </lineage>
</organism>
<dbReference type="GO" id="GO:0103068">
    <property type="term" value="F:leukotriene C4 gamma-glutamyl transferase activity"/>
    <property type="evidence" value="ECO:0007669"/>
    <property type="project" value="UniProtKB-EC"/>
</dbReference>
<sequence length="594" mass="61908">MLRTRWFVVFSLVSSIALAGCSGPFPPCTPGKVEASDAAAPAPEAATGQQASIAVRAQRHMIVAANPLAAEAGREILRQGGSAVDAAIATALVLNLVEPQSSGLGGGGFMLAFDAQHNKLQAFEGRETAPASAKPDRFLGADGKPLEFEDAQASGLSVGVPGILAMYELAHRQFGKLPWAALFAPAIHLAEAGFAISPRLAQLLADDEYLPHSPTAAAYFYQADGRPKPVGSILRNPEFAQTLKTIAAQGTAPFYRGPIAADIASSVSEAWRHPIEMTAGDLAAYRAHAPDALCRPYRDWKVCSVPPPSSGGVALLQILTMLEPYRLGAPGTGNVESLHLVTQAEALAYADRALYLGDPDFVPVPTAGLLDTKYLAKRGDQISDACSMGKALPGTPPTQQAFAVPPTQYEPAGTTQISIVDDAGNAVSLTATIESAFGSKIMVHGFLLNNELTDFASIPEVDGRPVANRVQPGKRPRSSITPVMVFDREGRLVLVTGSPGGSAIIGYVTKALIAMLDGDLDPASAAALPNFVNRNGATELEAGTALSSIAPVLAERGHDVRFTDLTSGLNSIRVTAEGLVGGGDPRRESAVLGD</sequence>
<evidence type="ECO:0000313" key="13">
    <source>
        <dbReference type="EMBL" id="QEX15247.1"/>
    </source>
</evidence>
<proteinExistence type="inferred from homology"/>
<evidence type="ECO:0000256" key="7">
    <source>
        <dbReference type="ARBA" id="ARBA00023315"/>
    </source>
</evidence>
<dbReference type="Proteomes" id="UP000326202">
    <property type="component" value="Chromosome"/>
</dbReference>
<accession>A0A5J6ME22</accession>
<dbReference type="Gene3D" id="3.60.20.40">
    <property type="match status" value="1"/>
</dbReference>
<feature type="binding site" evidence="10">
    <location>
        <position position="126"/>
    </location>
    <ligand>
        <name>L-glutamate</name>
        <dbReference type="ChEBI" id="CHEBI:29985"/>
    </ligand>
</feature>
<reference evidence="13 14" key="1">
    <citation type="submission" date="2019-08" db="EMBL/GenBank/DDBJ databases">
        <title>Hyperibacter terrae gen. nov., sp. nov. and Hyperibacter viscosus sp. nov., two new members in the family Rhodospirillaceae isolated from the rhizosphere of Hypericum perforatum.</title>
        <authorList>
            <person name="Noviana Z."/>
        </authorList>
    </citation>
    <scope>NUCLEOTIDE SEQUENCE [LARGE SCALE GENOMIC DNA]</scope>
    <source>
        <strain evidence="13 14">R5913</strain>
    </source>
</reference>
<comment type="pathway">
    <text evidence="11">Sulfur metabolism; glutathione metabolism.</text>
</comment>
<comment type="catalytic activity">
    <reaction evidence="8 11">
        <text>an N-terminal (5-L-glutamyl)-[peptide] + an alpha-amino acid = 5-L-glutamyl amino acid + an N-terminal L-alpha-aminoacyl-[peptide]</text>
        <dbReference type="Rhea" id="RHEA:23904"/>
        <dbReference type="Rhea" id="RHEA-COMP:9780"/>
        <dbReference type="Rhea" id="RHEA-COMP:9795"/>
        <dbReference type="ChEBI" id="CHEBI:77644"/>
        <dbReference type="ChEBI" id="CHEBI:78597"/>
        <dbReference type="ChEBI" id="CHEBI:78599"/>
        <dbReference type="ChEBI" id="CHEBI:78608"/>
        <dbReference type="EC" id="2.3.2.2"/>
    </reaction>
</comment>
<dbReference type="PRINTS" id="PR01210">
    <property type="entry name" value="GGTRANSPTASE"/>
</dbReference>
<feature type="active site" description="Nucleophile" evidence="9">
    <location>
        <position position="414"/>
    </location>
</feature>
<evidence type="ECO:0000256" key="11">
    <source>
        <dbReference type="RuleBase" id="RU368036"/>
    </source>
</evidence>
<evidence type="ECO:0000256" key="2">
    <source>
        <dbReference type="ARBA" id="ARBA00001089"/>
    </source>
</evidence>
<feature type="binding site" evidence="10">
    <location>
        <position position="454"/>
    </location>
    <ligand>
        <name>L-glutamate</name>
        <dbReference type="ChEBI" id="CHEBI:29985"/>
    </ligand>
</feature>
<gene>
    <name evidence="13" type="primary">ggt</name>
    <name evidence="13" type="ORF">FRZ44_05280</name>
</gene>
<evidence type="ECO:0000256" key="9">
    <source>
        <dbReference type="PIRSR" id="PIRSR600101-1"/>
    </source>
</evidence>
<evidence type="ECO:0000256" key="6">
    <source>
        <dbReference type="ARBA" id="ARBA00023145"/>
    </source>
</evidence>
<keyword evidence="11" id="KW-0317">Glutathione biosynthesis</keyword>
<dbReference type="KEGG" id="htq:FRZ44_05280"/>
<protein>
    <recommendedName>
        <fullName evidence="11">Glutathione hydrolase proenzyme</fullName>
        <ecNumber evidence="11">2.3.2.2</ecNumber>
        <ecNumber evidence="11">3.4.19.13</ecNumber>
    </recommendedName>
    <component>
        <recommendedName>
            <fullName evidence="11">Glutathione hydrolase large chain</fullName>
        </recommendedName>
    </component>
    <component>
        <recommendedName>
            <fullName evidence="11">Glutathione hydrolase small chain</fullName>
        </recommendedName>
    </component>
</protein>
<comment type="PTM">
    <text evidence="11">Cleaved by autocatalysis into a large and a small subunit.</text>
</comment>
<dbReference type="GO" id="GO:0006751">
    <property type="term" value="P:glutathione catabolic process"/>
    <property type="evidence" value="ECO:0007669"/>
    <property type="project" value="UniProtKB-UniRule"/>
</dbReference>
<keyword evidence="5 11" id="KW-0378">Hydrolase</keyword>
<dbReference type="InterPro" id="IPR051792">
    <property type="entry name" value="GGT_bact"/>
</dbReference>
<dbReference type="AlphaFoldDB" id="A0A5J6ME22"/>
<dbReference type="Gene3D" id="1.10.246.130">
    <property type="match status" value="1"/>
</dbReference>
<keyword evidence="4 11" id="KW-0808">Transferase</keyword>
<dbReference type="EC" id="3.4.19.13" evidence="11"/>
<evidence type="ECO:0000256" key="5">
    <source>
        <dbReference type="ARBA" id="ARBA00022801"/>
    </source>
</evidence>
<dbReference type="PROSITE" id="PS51257">
    <property type="entry name" value="PROKAR_LIPOPROTEIN"/>
    <property type="match status" value="1"/>
</dbReference>
<comment type="similarity">
    <text evidence="3 11">Belongs to the gamma-glutamyltransferase family.</text>
</comment>
<keyword evidence="7 11" id="KW-0012">Acyltransferase</keyword>
<evidence type="ECO:0000256" key="1">
    <source>
        <dbReference type="ARBA" id="ARBA00001049"/>
    </source>
</evidence>
<name>A0A5J6ME22_9PROT</name>
<dbReference type="GO" id="GO:0006750">
    <property type="term" value="P:glutathione biosynthetic process"/>
    <property type="evidence" value="ECO:0007669"/>
    <property type="project" value="UniProtKB-KW"/>
</dbReference>
<feature type="chain" id="PRO_5023853163" description="Glutathione hydrolase proenzyme" evidence="12">
    <location>
        <begin position="20"/>
        <end position="594"/>
    </location>
</feature>
<dbReference type="PANTHER" id="PTHR43199:SF1">
    <property type="entry name" value="GLUTATHIONE HYDROLASE PROENZYME"/>
    <property type="match status" value="1"/>
</dbReference>
<dbReference type="InterPro" id="IPR000101">
    <property type="entry name" value="GGT_peptidase"/>
</dbReference>
<dbReference type="InterPro" id="IPR043137">
    <property type="entry name" value="GGT_ssub_C"/>
</dbReference>
<evidence type="ECO:0000256" key="12">
    <source>
        <dbReference type="SAM" id="SignalP"/>
    </source>
</evidence>
<dbReference type="EC" id="2.3.2.2" evidence="11"/>
<dbReference type="GO" id="GO:0036374">
    <property type="term" value="F:glutathione hydrolase activity"/>
    <property type="evidence" value="ECO:0007669"/>
    <property type="project" value="UniProtKB-UniRule"/>
</dbReference>
<dbReference type="EMBL" id="CP042906">
    <property type="protein sequence ID" value="QEX15247.1"/>
    <property type="molecule type" value="Genomic_DNA"/>
</dbReference>
<keyword evidence="6 11" id="KW-0865">Zymogen</keyword>
<dbReference type="UniPathway" id="UPA00204"/>
<evidence type="ECO:0000256" key="8">
    <source>
        <dbReference type="ARBA" id="ARBA00047417"/>
    </source>
</evidence>
<evidence type="ECO:0000313" key="14">
    <source>
        <dbReference type="Proteomes" id="UP000326202"/>
    </source>
</evidence>
<comment type="catalytic activity">
    <reaction evidence="1 11">
        <text>an S-substituted glutathione + H2O = an S-substituted L-cysteinylglycine + L-glutamate</text>
        <dbReference type="Rhea" id="RHEA:59468"/>
        <dbReference type="ChEBI" id="CHEBI:15377"/>
        <dbReference type="ChEBI" id="CHEBI:29985"/>
        <dbReference type="ChEBI" id="CHEBI:90779"/>
        <dbReference type="ChEBI" id="CHEBI:143103"/>
        <dbReference type="EC" id="3.4.19.13"/>
    </reaction>
</comment>
<comment type="catalytic activity">
    <reaction evidence="2 11">
        <text>glutathione + H2O = L-cysteinylglycine + L-glutamate</text>
        <dbReference type="Rhea" id="RHEA:28807"/>
        <dbReference type="ChEBI" id="CHEBI:15377"/>
        <dbReference type="ChEBI" id="CHEBI:29985"/>
        <dbReference type="ChEBI" id="CHEBI:57925"/>
        <dbReference type="ChEBI" id="CHEBI:61694"/>
        <dbReference type="EC" id="3.4.19.13"/>
    </reaction>
</comment>
<evidence type="ECO:0000256" key="3">
    <source>
        <dbReference type="ARBA" id="ARBA00009381"/>
    </source>
</evidence>
<dbReference type="Pfam" id="PF01019">
    <property type="entry name" value="G_glu_transpept"/>
    <property type="match status" value="1"/>
</dbReference>
<feature type="signal peptide" evidence="12">
    <location>
        <begin position="1"/>
        <end position="19"/>
    </location>
</feature>
<dbReference type="PANTHER" id="PTHR43199">
    <property type="entry name" value="GLUTATHIONE HYDROLASE"/>
    <property type="match status" value="1"/>
</dbReference>
<dbReference type="NCBIfam" id="TIGR00066">
    <property type="entry name" value="g_glut_trans"/>
    <property type="match status" value="1"/>
</dbReference>
<keyword evidence="12" id="KW-0732">Signal</keyword>
<keyword evidence="14" id="KW-1185">Reference proteome</keyword>
<comment type="subunit">
    <text evidence="11">This enzyme consists of two polypeptide chains, which are synthesized in precursor form from a single polypeptide.</text>
</comment>
<feature type="binding site" evidence="10">
    <location>
        <position position="501"/>
    </location>
    <ligand>
        <name>L-glutamate</name>
        <dbReference type="ChEBI" id="CHEBI:29985"/>
    </ligand>
</feature>
<evidence type="ECO:0000256" key="10">
    <source>
        <dbReference type="PIRSR" id="PIRSR600101-2"/>
    </source>
</evidence>